<evidence type="ECO:0000313" key="2">
    <source>
        <dbReference type="EMBL" id="GBN81584.1"/>
    </source>
</evidence>
<sequence>MNHYESSTTHLSTSKKQISELDYRPSDRTKLTVETESGFRLLKKIFAFFSINLSTEEDELSKNRCKIFKLISLMNIYVAYLLLIDIRSYFQMSTPLGLSISLSSGTLIVVFLRVLLLKNLKLLRLSMKNSYDLLCTIGKDRYPSVMPRIFLSFAVCSIVSILFIALYIYDCDTEASVVMYQDYFFFGWVPGYANRIIANLFYTFSSFLECMDLITMYTFPGMVLILCAYQFSIIVALNKALAQRMKIKSHSIKEAMEEFITFYANIELAMKDSERAISPIVFFVYGYILSCLYQVTGALVTIFLGDDVFADRLVLFICVMMVLFGGVTSFLSLSAQTFQINQSAISVRRNVFALLSSKKAEDVDFASFYVLLLIADDYPEQIVVTGWGFFPLDGNFALKAIGGIITYAMIMVQISEY</sequence>
<name>A0A4Y2S0A2_ARAVE</name>
<keyword evidence="1" id="KW-0472">Membrane</keyword>
<proteinExistence type="predicted"/>
<feature type="transmembrane region" description="Helical" evidence="1">
    <location>
        <begin position="280"/>
        <end position="302"/>
    </location>
</feature>
<keyword evidence="3" id="KW-1185">Reference proteome</keyword>
<reference evidence="2 3" key="1">
    <citation type="journal article" date="2019" name="Sci. Rep.">
        <title>Orb-weaving spider Araneus ventricosus genome elucidates the spidroin gene catalogue.</title>
        <authorList>
            <person name="Kono N."/>
            <person name="Nakamura H."/>
            <person name="Ohtoshi R."/>
            <person name="Moran D.A.P."/>
            <person name="Shinohara A."/>
            <person name="Yoshida Y."/>
            <person name="Fujiwara M."/>
            <person name="Mori M."/>
            <person name="Tomita M."/>
            <person name="Arakawa K."/>
        </authorList>
    </citation>
    <scope>NUCLEOTIDE SEQUENCE [LARGE SCALE GENOMIC DNA]</scope>
</reference>
<comment type="caution">
    <text evidence="2">The sequence shown here is derived from an EMBL/GenBank/DDBJ whole genome shotgun (WGS) entry which is preliminary data.</text>
</comment>
<feature type="transmembrane region" description="Helical" evidence="1">
    <location>
        <begin position="214"/>
        <end position="237"/>
    </location>
</feature>
<keyword evidence="1" id="KW-1133">Transmembrane helix</keyword>
<dbReference type="EMBL" id="BGPR01019320">
    <property type="protein sequence ID" value="GBN81584.1"/>
    <property type="molecule type" value="Genomic_DNA"/>
</dbReference>
<evidence type="ECO:0000256" key="1">
    <source>
        <dbReference type="SAM" id="Phobius"/>
    </source>
</evidence>
<dbReference type="Proteomes" id="UP000499080">
    <property type="component" value="Unassembled WGS sequence"/>
</dbReference>
<evidence type="ECO:0000313" key="3">
    <source>
        <dbReference type="Proteomes" id="UP000499080"/>
    </source>
</evidence>
<accession>A0A4Y2S0A2</accession>
<feature type="transmembrane region" description="Helical" evidence="1">
    <location>
        <begin position="314"/>
        <end position="333"/>
    </location>
</feature>
<protein>
    <recommendedName>
        <fullName evidence="4">Gustatory receptor</fullName>
    </recommendedName>
</protein>
<dbReference type="OrthoDB" id="6420326at2759"/>
<feature type="transmembrane region" description="Helical" evidence="1">
    <location>
        <begin position="70"/>
        <end position="90"/>
    </location>
</feature>
<gene>
    <name evidence="2" type="ORF">AVEN_270748_1</name>
</gene>
<dbReference type="AlphaFoldDB" id="A0A4Y2S0A2"/>
<keyword evidence="1" id="KW-0812">Transmembrane</keyword>
<organism evidence="2 3">
    <name type="scientific">Araneus ventricosus</name>
    <name type="common">Orbweaver spider</name>
    <name type="synonym">Epeira ventricosa</name>
    <dbReference type="NCBI Taxonomy" id="182803"/>
    <lineage>
        <taxon>Eukaryota</taxon>
        <taxon>Metazoa</taxon>
        <taxon>Ecdysozoa</taxon>
        <taxon>Arthropoda</taxon>
        <taxon>Chelicerata</taxon>
        <taxon>Arachnida</taxon>
        <taxon>Araneae</taxon>
        <taxon>Araneomorphae</taxon>
        <taxon>Entelegynae</taxon>
        <taxon>Araneoidea</taxon>
        <taxon>Araneidae</taxon>
        <taxon>Araneus</taxon>
    </lineage>
</organism>
<feature type="transmembrane region" description="Helical" evidence="1">
    <location>
        <begin position="149"/>
        <end position="169"/>
    </location>
</feature>
<feature type="transmembrane region" description="Helical" evidence="1">
    <location>
        <begin position="96"/>
        <end position="117"/>
    </location>
</feature>
<evidence type="ECO:0008006" key="4">
    <source>
        <dbReference type="Google" id="ProtNLM"/>
    </source>
</evidence>